<dbReference type="InterPro" id="IPR036779">
    <property type="entry name" value="LysM_dom_sf"/>
</dbReference>
<comment type="similarity">
    <text evidence="1">Belongs to the peptidase C40 family.</text>
</comment>
<dbReference type="PANTHER" id="PTHR47053">
    <property type="entry name" value="MUREIN DD-ENDOPEPTIDASE MEPH-RELATED"/>
    <property type="match status" value="1"/>
</dbReference>
<evidence type="ECO:0000256" key="3">
    <source>
        <dbReference type="ARBA" id="ARBA00022729"/>
    </source>
</evidence>
<dbReference type="PROSITE" id="PS51782">
    <property type="entry name" value="LYSM"/>
    <property type="match status" value="3"/>
</dbReference>
<keyword evidence="2" id="KW-0645">Protease</keyword>
<feature type="domain" description="LysM" evidence="8">
    <location>
        <begin position="26"/>
        <end position="69"/>
    </location>
</feature>
<dbReference type="Proteomes" id="UP000030832">
    <property type="component" value="Unassembled WGS sequence"/>
</dbReference>
<feature type="domain" description="LysM" evidence="8">
    <location>
        <begin position="80"/>
        <end position="123"/>
    </location>
</feature>
<evidence type="ECO:0000256" key="6">
    <source>
        <dbReference type="ARBA" id="ARBA00022807"/>
    </source>
</evidence>
<evidence type="ECO:0000256" key="2">
    <source>
        <dbReference type="ARBA" id="ARBA00022670"/>
    </source>
</evidence>
<dbReference type="SMART" id="SM00257">
    <property type="entry name" value="LysM"/>
    <property type="match status" value="3"/>
</dbReference>
<evidence type="ECO:0000256" key="4">
    <source>
        <dbReference type="ARBA" id="ARBA00022737"/>
    </source>
</evidence>
<feature type="chain" id="PRO_5038501317" description="Peptidoglycan endopeptidase" evidence="7">
    <location>
        <begin position="18"/>
        <end position="315"/>
    </location>
</feature>
<evidence type="ECO:0000256" key="5">
    <source>
        <dbReference type="ARBA" id="ARBA00022801"/>
    </source>
</evidence>
<dbReference type="Pfam" id="PF01476">
    <property type="entry name" value="LysM"/>
    <property type="match status" value="3"/>
</dbReference>
<dbReference type="PANTHER" id="PTHR47053:SF1">
    <property type="entry name" value="MUREIN DD-ENDOPEPTIDASE MEPH-RELATED"/>
    <property type="match status" value="1"/>
</dbReference>
<evidence type="ECO:0000256" key="7">
    <source>
        <dbReference type="SAM" id="SignalP"/>
    </source>
</evidence>
<dbReference type="SUPFAM" id="SSF54106">
    <property type="entry name" value="LysM domain"/>
    <property type="match status" value="3"/>
</dbReference>
<comment type="caution">
    <text evidence="10">The sequence shown here is derived from an EMBL/GenBank/DDBJ whole genome shotgun (WGS) entry which is preliminary data.</text>
</comment>
<dbReference type="PROSITE" id="PS51935">
    <property type="entry name" value="NLPC_P60"/>
    <property type="match status" value="1"/>
</dbReference>
<dbReference type="InterPro" id="IPR000064">
    <property type="entry name" value="NLP_P60_dom"/>
</dbReference>
<dbReference type="InterPro" id="IPR018392">
    <property type="entry name" value="LysM"/>
</dbReference>
<dbReference type="Gene3D" id="3.10.350.10">
    <property type="entry name" value="LysM domain"/>
    <property type="match status" value="3"/>
</dbReference>
<dbReference type="GO" id="GO:0006508">
    <property type="term" value="P:proteolysis"/>
    <property type="evidence" value="ECO:0007669"/>
    <property type="project" value="UniProtKB-KW"/>
</dbReference>
<evidence type="ECO:0000313" key="11">
    <source>
        <dbReference type="Proteomes" id="UP000030832"/>
    </source>
</evidence>
<organism evidence="10 11">
    <name type="scientific">Halalkalibacter okhensis</name>
    <dbReference type="NCBI Taxonomy" id="333138"/>
    <lineage>
        <taxon>Bacteria</taxon>
        <taxon>Bacillati</taxon>
        <taxon>Bacillota</taxon>
        <taxon>Bacilli</taxon>
        <taxon>Bacillales</taxon>
        <taxon>Bacillaceae</taxon>
        <taxon>Halalkalibacter</taxon>
    </lineage>
</organism>
<evidence type="ECO:0000313" key="10">
    <source>
        <dbReference type="EMBL" id="KHF39121.1"/>
    </source>
</evidence>
<feature type="domain" description="NlpC/P60" evidence="9">
    <location>
        <begin position="196"/>
        <end position="315"/>
    </location>
</feature>
<dbReference type="AlphaFoldDB" id="A0A0B0IHH8"/>
<dbReference type="InterPro" id="IPR051202">
    <property type="entry name" value="Peptidase_C40"/>
</dbReference>
<dbReference type="STRING" id="333138.LQ50_16940"/>
<evidence type="ECO:0000259" key="8">
    <source>
        <dbReference type="PROSITE" id="PS51782"/>
    </source>
</evidence>
<sequence length="315" mass="34294">MKKYVITTMFGFMTLFAAEQASASGLTYKVQSGDTLWRIATTNNLTVDQLMQYNQLSSATIQIEQVLFLTDQRTTTPQTTTYTVKAGDSLSVIARNHQTTIAQLKSLNHLTSDLIRVGQVLKIPSVTATSVQATTYTVQPGDTLWEIATSNNITVQQLKTFNQLTTDTIHVGQVLRLTANGQVVSPVPTPAPELKTFNADALIAEARKYIGVPYVWGGSTPAGFDCSGFLNYVYMKQGIALPRTVATIWGATKLVSSPQKGDIVFFETISPGPSHAGIYIGNNQFIHAGSSTGVTIADRNNSYWKPRYLGAKSVR</sequence>
<proteinExistence type="inferred from homology"/>
<evidence type="ECO:0000256" key="1">
    <source>
        <dbReference type="ARBA" id="ARBA00007074"/>
    </source>
</evidence>
<accession>A0A0B0IHH8</accession>
<dbReference type="Pfam" id="PF00877">
    <property type="entry name" value="NLPC_P60"/>
    <property type="match status" value="1"/>
</dbReference>
<dbReference type="Gene3D" id="3.90.1720.10">
    <property type="entry name" value="endopeptidase domain like (from Nostoc punctiforme)"/>
    <property type="match status" value="1"/>
</dbReference>
<evidence type="ECO:0000259" key="9">
    <source>
        <dbReference type="PROSITE" id="PS51935"/>
    </source>
</evidence>
<dbReference type="SUPFAM" id="SSF54001">
    <property type="entry name" value="Cysteine proteinases"/>
    <property type="match status" value="1"/>
</dbReference>
<keyword evidence="5" id="KW-0378">Hydrolase</keyword>
<dbReference type="EMBL" id="JRJU01000023">
    <property type="protein sequence ID" value="KHF39121.1"/>
    <property type="molecule type" value="Genomic_DNA"/>
</dbReference>
<protein>
    <recommendedName>
        <fullName evidence="12">Peptidoglycan endopeptidase</fullName>
    </recommendedName>
</protein>
<feature type="domain" description="LysM" evidence="8">
    <location>
        <begin position="134"/>
        <end position="177"/>
    </location>
</feature>
<keyword evidence="3 7" id="KW-0732">Signal</keyword>
<feature type="signal peptide" evidence="7">
    <location>
        <begin position="1"/>
        <end position="17"/>
    </location>
</feature>
<keyword evidence="6" id="KW-0788">Thiol protease</keyword>
<reference evidence="10 11" key="1">
    <citation type="submission" date="2014-09" db="EMBL/GenBank/DDBJ databases">
        <title>Genome sequencing and annotation of Bacillus Okhensis strain Kh10-101T.</title>
        <authorList>
            <person name="Prakash J.S."/>
        </authorList>
    </citation>
    <scope>NUCLEOTIDE SEQUENCE [LARGE SCALE GENOMIC DNA]</scope>
    <source>
        <strain evidence="11">Kh10-101T</strain>
    </source>
</reference>
<dbReference type="CDD" id="cd00118">
    <property type="entry name" value="LysM"/>
    <property type="match status" value="3"/>
</dbReference>
<keyword evidence="11" id="KW-1185">Reference proteome</keyword>
<gene>
    <name evidence="10" type="ORF">LQ50_16940</name>
</gene>
<name>A0A0B0IHH8_9BACI</name>
<dbReference type="GO" id="GO:0008234">
    <property type="term" value="F:cysteine-type peptidase activity"/>
    <property type="evidence" value="ECO:0007669"/>
    <property type="project" value="UniProtKB-KW"/>
</dbReference>
<evidence type="ECO:0008006" key="12">
    <source>
        <dbReference type="Google" id="ProtNLM"/>
    </source>
</evidence>
<dbReference type="InterPro" id="IPR038765">
    <property type="entry name" value="Papain-like_cys_pep_sf"/>
</dbReference>
<keyword evidence="4" id="KW-0677">Repeat</keyword>
<dbReference type="RefSeq" id="WP_034631189.1">
    <property type="nucleotide sequence ID" value="NZ_JRJU01000023.1"/>
</dbReference>
<dbReference type="eggNOG" id="COG0791">
    <property type="taxonomic scope" value="Bacteria"/>
</dbReference>
<dbReference type="eggNOG" id="COG1388">
    <property type="taxonomic scope" value="Bacteria"/>
</dbReference>